<dbReference type="Pfam" id="PF00271">
    <property type="entry name" value="Helicase_C"/>
    <property type="match status" value="1"/>
</dbReference>
<dbReference type="InterPro" id="IPR048333">
    <property type="entry name" value="HA2_WH"/>
</dbReference>
<keyword evidence="3" id="KW-0547">Nucleotide-binding</keyword>
<keyword evidence="4" id="KW-0378">Hydrolase</keyword>
<evidence type="ECO:0000256" key="2">
    <source>
        <dbReference type="ARBA" id="ARBA00008792"/>
    </source>
</evidence>
<keyword evidence="8" id="KW-0539">Nucleus</keyword>
<evidence type="ECO:0000256" key="4">
    <source>
        <dbReference type="ARBA" id="ARBA00022801"/>
    </source>
</evidence>
<dbReference type="GO" id="GO:0005634">
    <property type="term" value="C:nucleus"/>
    <property type="evidence" value="ECO:0007669"/>
    <property type="project" value="UniProtKB-SubCell"/>
</dbReference>
<dbReference type="GO" id="GO:0003677">
    <property type="term" value="F:DNA binding"/>
    <property type="evidence" value="ECO:0007669"/>
    <property type="project" value="UniProtKB-ARBA"/>
</dbReference>
<dbReference type="FunFam" id="3.40.50.300:FF:001528">
    <property type="entry name" value="ATP-dependent RNA helicase YTHDC2"/>
    <property type="match status" value="1"/>
</dbReference>
<dbReference type="PANTHER" id="PTHR18934:SF213">
    <property type="entry name" value="3'-5' RNA HELICASE YTHDC2"/>
    <property type="match status" value="1"/>
</dbReference>
<feature type="compositionally biased region" description="Basic and acidic residues" evidence="10">
    <location>
        <begin position="378"/>
        <end position="388"/>
    </location>
</feature>
<dbReference type="InterPro" id="IPR036867">
    <property type="entry name" value="R3H_dom_sf"/>
</dbReference>
<evidence type="ECO:0000256" key="1">
    <source>
        <dbReference type="ARBA" id="ARBA00004123"/>
    </source>
</evidence>
<dbReference type="GO" id="GO:0005524">
    <property type="term" value="F:ATP binding"/>
    <property type="evidence" value="ECO:0007669"/>
    <property type="project" value="UniProtKB-KW"/>
</dbReference>
<dbReference type="PANTHER" id="PTHR18934">
    <property type="entry name" value="ATP-DEPENDENT RNA HELICASE"/>
    <property type="match status" value="1"/>
</dbReference>
<feature type="transmembrane region" description="Helical" evidence="11">
    <location>
        <begin position="1218"/>
        <end position="1238"/>
    </location>
</feature>
<feature type="domain" description="R3H" evidence="12">
    <location>
        <begin position="17"/>
        <end position="81"/>
    </location>
</feature>
<dbReference type="Pfam" id="PF07717">
    <property type="entry name" value="OB_NTP_bind"/>
    <property type="match status" value="1"/>
</dbReference>
<dbReference type="Pfam" id="PF04408">
    <property type="entry name" value="WHD_HA2"/>
    <property type="match status" value="1"/>
</dbReference>
<dbReference type="InterPro" id="IPR002110">
    <property type="entry name" value="Ankyrin_rpt"/>
</dbReference>
<dbReference type="AlphaFoldDB" id="A0AAV7X8T0"/>
<dbReference type="InterPro" id="IPR001650">
    <property type="entry name" value="Helicase_C-like"/>
</dbReference>
<dbReference type="FunFam" id="1.20.120.1080:FF:000008">
    <property type="entry name" value="probable ATP-dependent RNA helicase YTHDC2"/>
    <property type="match status" value="1"/>
</dbReference>
<comment type="caution">
    <text evidence="15">The sequence shown here is derived from an EMBL/GenBank/DDBJ whole genome shotgun (WGS) entry which is preliminary data.</text>
</comment>
<dbReference type="GO" id="GO:0004386">
    <property type="term" value="F:helicase activity"/>
    <property type="evidence" value="ECO:0007669"/>
    <property type="project" value="UniProtKB-KW"/>
</dbReference>
<evidence type="ECO:0000256" key="8">
    <source>
        <dbReference type="ARBA" id="ARBA00023242"/>
    </source>
</evidence>
<dbReference type="PROSITE" id="PS51192">
    <property type="entry name" value="HELICASE_ATP_BIND_1"/>
    <property type="match status" value="1"/>
</dbReference>
<dbReference type="InterPro" id="IPR001374">
    <property type="entry name" value="R3H_dom"/>
</dbReference>
<keyword evidence="11" id="KW-1133">Transmembrane helix</keyword>
<evidence type="ECO:0000256" key="3">
    <source>
        <dbReference type="ARBA" id="ARBA00022741"/>
    </source>
</evidence>
<dbReference type="SUPFAM" id="SSF82708">
    <property type="entry name" value="R3H domain"/>
    <property type="match status" value="1"/>
</dbReference>
<dbReference type="Gene3D" id="1.20.120.1080">
    <property type="match status" value="1"/>
</dbReference>
<evidence type="ECO:0000259" key="14">
    <source>
        <dbReference type="PROSITE" id="PS51194"/>
    </source>
</evidence>
<evidence type="ECO:0000256" key="10">
    <source>
        <dbReference type="SAM" id="MobiDB-lite"/>
    </source>
</evidence>
<dbReference type="Gene3D" id="3.40.50.300">
    <property type="entry name" value="P-loop containing nucleotide triphosphate hydrolases"/>
    <property type="match status" value="2"/>
</dbReference>
<dbReference type="InterPro" id="IPR027417">
    <property type="entry name" value="P-loop_NTPase"/>
</dbReference>
<dbReference type="Gene3D" id="3.30.1370.50">
    <property type="entry name" value="R3H-like domain"/>
    <property type="match status" value="1"/>
</dbReference>
<feature type="domain" description="Helicase C-terminal" evidence="14">
    <location>
        <begin position="574"/>
        <end position="745"/>
    </location>
</feature>
<comment type="subcellular location">
    <subcellularLocation>
        <location evidence="1">Nucleus</location>
    </subcellularLocation>
</comment>
<organism evidence="15 16">
    <name type="scientific">Megalurothrips usitatus</name>
    <name type="common">bean blossom thrips</name>
    <dbReference type="NCBI Taxonomy" id="439358"/>
    <lineage>
        <taxon>Eukaryota</taxon>
        <taxon>Metazoa</taxon>
        <taxon>Ecdysozoa</taxon>
        <taxon>Arthropoda</taxon>
        <taxon>Hexapoda</taxon>
        <taxon>Insecta</taxon>
        <taxon>Pterygota</taxon>
        <taxon>Neoptera</taxon>
        <taxon>Paraneoptera</taxon>
        <taxon>Thysanoptera</taxon>
        <taxon>Terebrantia</taxon>
        <taxon>Thripoidea</taxon>
        <taxon>Thripidae</taxon>
        <taxon>Megalurothrips</taxon>
    </lineage>
</organism>
<dbReference type="InterPro" id="IPR036770">
    <property type="entry name" value="Ankyrin_rpt-contain_sf"/>
</dbReference>
<feature type="domain" description="Helicase ATP-binding" evidence="13">
    <location>
        <begin position="181"/>
        <end position="347"/>
    </location>
</feature>
<dbReference type="Proteomes" id="UP001075354">
    <property type="component" value="Chromosome 12"/>
</dbReference>
<dbReference type="SMART" id="SM00490">
    <property type="entry name" value="HELICc"/>
    <property type="match status" value="1"/>
</dbReference>
<keyword evidence="5" id="KW-0347">Helicase</keyword>
<dbReference type="SUPFAM" id="SSF52540">
    <property type="entry name" value="P-loop containing nucleoside triphosphate hydrolases"/>
    <property type="match status" value="1"/>
</dbReference>
<dbReference type="PROSITE" id="PS50088">
    <property type="entry name" value="ANK_REPEAT"/>
    <property type="match status" value="1"/>
</dbReference>
<dbReference type="SMART" id="SM00487">
    <property type="entry name" value="DEXDc"/>
    <property type="match status" value="1"/>
</dbReference>
<dbReference type="InterPro" id="IPR011709">
    <property type="entry name" value="DEAD-box_helicase_OB_fold"/>
</dbReference>
<dbReference type="InterPro" id="IPR007502">
    <property type="entry name" value="Helicase-assoc_dom"/>
</dbReference>
<keyword evidence="9" id="KW-0040">ANK repeat</keyword>
<dbReference type="EMBL" id="JAPTSV010000012">
    <property type="protein sequence ID" value="KAJ1522358.1"/>
    <property type="molecule type" value="Genomic_DNA"/>
</dbReference>
<dbReference type="SMART" id="SM00847">
    <property type="entry name" value="HA2"/>
    <property type="match status" value="1"/>
</dbReference>
<evidence type="ECO:0000256" key="6">
    <source>
        <dbReference type="ARBA" id="ARBA00022840"/>
    </source>
</evidence>
<evidence type="ECO:0000256" key="7">
    <source>
        <dbReference type="ARBA" id="ARBA00022884"/>
    </source>
</evidence>
<evidence type="ECO:0000256" key="5">
    <source>
        <dbReference type="ARBA" id="ARBA00022806"/>
    </source>
</evidence>
<dbReference type="Pfam" id="PF01424">
    <property type="entry name" value="R3H"/>
    <property type="match status" value="1"/>
</dbReference>
<dbReference type="SUPFAM" id="SSF48403">
    <property type="entry name" value="Ankyrin repeat"/>
    <property type="match status" value="1"/>
</dbReference>
<evidence type="ECO:0000256" key="11">
    <source>
        <dbReference type="SAM" id="Phobius"/>
    </source>
</evidence>
<feature type="repeat" description="ANK" evidence="9">
    <location>
        <begin position="468"/>
        <end position="500"/>
    </location>
</feature>
<dbReference type="PROSITE" id="PS51061">
    <property type="entry name" value="R3H"/>
    <property type="match status" value="1"/>
</dbReference>
<evidence type="ECO:0000259" key="13">
    <source>
        <dbReference type="PROSITE" id="PS51192"/>
    </source>
</evidence>
<keyword evidence="11" id="KW-0812">Transmembrane</keyword>
<keyword evidence="6" id="KW-0067">ATP-binding</keyword>
<protein>
    <recommendedName>
        <fullName evidence="17">3'-5' RNA helicase YTHDC2-like</fullName>
    </recommendedName>
</protein>
<dbReference type="InterPro" id="IPR014001">
    <property type="entry name" value="Helicase_ATP-bd"/>
</dbReference>
<feature type="region of interest" description="Disordered" evidence="10">
    <location>
        <begin position="1024"/>
        <end position="1045"/>
    </location>
</feature>
<name>A0AAV7X8T0_9NEOP</name>
<evidence type="ECO:0000313" key="15">
    <source>
        <dbReference type="EMBL" id="KAJ1522358.1"/>
    </source>
</evidence>
<sequence>MPRGKKHYQRSGPNIGEEVRISVKLELKNFLSDPSQTECEFPSSLTSEERAYIHNAAKEYGLRSKSKGKNGLNRAVTVYKREGSSIVQEDPSFTLCPTSRLLIKTLLIECPLTAKERQDLMPQMERDRDREKAFSCEVKEMGRAMGRLSSGVPQIPTASCNRDVLPFRQSLPIWKMQHDIVDIISQKQTVLIAGETGSGKTTQVPQFILEHCERAGKPCRIVCTEPRRISAVSVSERVSLERNERLGQSVGYQIRLESRVSPKTVLTYCTNGVLLRTLMGGDAILSTLTHIIVDEVHERDRFSDFLLISLREALQKYKDLRLILMSATMDISVFTKYFDDCPVITVPGRQYDVQEYFLEEVLKITGYMNGRLPQLPKKAEWNKQRPEQENWTEDAASGFNTGSVSGQPPQDPKRNTPLEQAVLEPWVVEQMDRSLEEAWLQGSEEAFTQLLYFIQTGSVAVDYQHSSTFASSLMVAAGRGQLEITQQLLNLGANTSVQSSNNWTALDWAVNYGQAATSELIESYMKFKQSSPGIPAVSLQTQSQEMSDEDRYLLDMYHQSFNDDDVDIKLCLSLIYHLHCNSDKGAILVFLPGYDVITTLRDRINDEKDKFSQACKFQLYTLHSNMQTSDQKRVFQPAPMNTRKIILSTNIAETSVTIDDVVYVIDSGKVKEKSYDAISGVSSLRDEWVSQACAKQRKGRAGRTRPGFCYHMFSRTRYRSLQHHQTPEILRMPLQELCLHTKLLAPPNTAIADFLSKAMEPPPFMVTRNAVQLLKTIDALDPWEDLTELGHHLLDLPVEPRLGKMLLHSVVLKCLDPVLTIVCTLAYKDPFVLPTQPSLKSAARLSRSSFSSGTFSDHMAMLRAFQAWQAARSQGREISFCQKNFISSATMEQVMGLRAQLLGQLRASGFVRAKGGGDIRDLNSHAENWAVVKAALAAGFYPNIARVDREASQLRTMKESLVAVHPSSVLREEKVPQGFPTDWILFEEMSRAGKLCQIRMCTVVSPVTLALFAGSFRLPADALSSNGFPEEDDDHSDSEWEEQSDRNNSMLKLDDWINFCVDREAAHLTYQLRQKWNSTFLRRMRTPSKTWNPADDAVIQAVVQILSSEEKQLGLRQPEGIGQRPRPVNIDFQTPVGSRQRDMKDFDSVPSSNAIHMERFFRNSGRGRKYGSESAATQKSIEASLRHSVWSFTTNTEMKVLSAFQVRLPPELAQTSCAIFVAIVLLDCVYLCGFCFILSGGKHCHAYI</sequence>
<reference evidence="15" key="1">
    <citation type="submission" date="2022-12" db="EMBL/GenBank/DDBJ databases">
        <title>Chromosome-level genome assembly of the bean flower thrips Megalurothrips usitatus.</title>
        <authorList>
            <person name="Ma L."/>
            <person name="Liu Q."/>
            <person name="Li H."/>
            <person name="Cai W."/>
        </authorList>
    </citation>
    <scope>NUCLEOTIDE SEQUENCE</scope>
    <source>
        <strain evidence="15">Cailab_2022a</strain>
    </source>
</reference>
<evidence type="ECO:0000259" key="12">
    <source>
        <dbReference type="PROSITE" id="PS51061"/>
    </source>
</evidence>
<dbReference type="InterPro" id="IPR059023">
    <property type="entry name" value="RNA_hel_CTD"/>
</dbReference>
<dbReference type="CDD" id="cd18791">
    <property type="entry name" value="SF2_C_RHA"/>
    <property type="match status" value="1"/>
</dbReference>
<feature type="region of interest" description="Disordered" evidence="10">
    <location>
        <begin position="378"/>
        <end position="416"/>
    </location>
</feature>
<feature type="compositionally biased region" description="Acidic residues" evidence="10">
    <location>
        <begin position="1029"/>
        <end position="1042"/>
    </location>
</feature>
<feature type="compositionally biased region" description="Polar residues" evidence="10">
    <location>
        <begin position="398"/>
        <end position="408"/>
    </location>
</feature>
<evidence type="ECO:0008006" key="17">
    <source>
        <dbReference type="Google" id="ProtNLM"/>
    </source>
</evidence>
<evidence type="ECO:0000313" key="16">
    <source>
        <dbReference type="Proteomes" id="UP001075354"/>
    </source>
</evidence>
<keyword evidence="16" id="KW-1185">Reference proteome</keyword>
<dbReference type="GO" id="GO:0003723">
    <property type="term" value="F:RNA binding"/>
    <property type="evidence" value="ECO:0007669"/>
    <property type="project" value="UniProtKB-KW"/>
</dbReference>
<evidence type="ECO:0000256" key="9">
    <source>
        <dbReference type="PROSITE-ProRule" id="PRU00023"/>
    </source>
</evidence>
<comment type="similarity">
    <text evidence="2">Belongs to the DEAD box helicase family. DEAH subfamily.</text>
</comment>
<keyword evidence="11" id="KW-0472">Membrane</keyword>
<dbReference type="FunFam" id="3.40.50.300:FF:000284">
    <property type="entry name" value="probable ATP-dependent RNA helicase YTHDC2"/>
    <property type="match status" value="1"/>
</dbReference>
<accession>A0AAV7X8T0</accession>
<dbReference type="GO" id="GO:0016787">
    <property type="term" value="F:hydrolase activity"/>
    <property type="evidence" value="ECO:0007669"/>
    <property type="project" value="UniProtKB-KW"/>
</dbReference>
<dbReference type="SMART" id="SM00393">
    <property type="entry name" value="R3H"/>
    <property type="match status" value="1"/>
</dbReference>
<proteinExistence type="inferred from homology"/>
<dbReference type="Gene3D" id="1.25.40.20">
    <property type="entry name" value="Ankyrin repeat-containing domain"/>
    <property type="match status" value="1"/>
</dbReference>
<dbReference type="PROSITE" id="PS51194">
    <property type="entry name" value="HELICASE_CTER"/>
    <property type="match status" value="1"/>
</dbReference>
<keyword evidence="7" id="KW-0694">RNA-binding</keyword>
<dbReference type="Pfam" id="PF26026">
    <property type="entry name" value="RNA_hel_CTD"/>
    <property type="match status" value="1"/>
</dbReference>
<dbReference type="Pfam" id="PF00270">
    <property type="entry name" value="DEAD"/>
    <property type="match status" value="1"/>
</dbReference>
<dbReference type="InterPro" id="IPR011545">
    <property type="entry name" value="DEAD/DEAH_box_helicase_dom"/>
</dbReference>
<dbReference type="FunFam" id="3.30.1370.50:FF:000002">
    <property type="entry name" value="Immunoglobulin mu DNA-binding protein 2"/>
    <property type="match status" value="1"/>
</dbReference>
<gene>
    <name evidence="15" type="ORF">ONE63_002650</name>
</gene>
<dbReference type="Pfam" id="PF21010">
    <property type="entry name" value="HA2_C"/>
    <property type="match status" value="1"/>
</dbReference>